<keyword evidence="3" id="KW-1185">Reference proteome</keyword>
<proteinExistence type="predicted"/>
<dbReference type="Proteomes" id="UP000295626">
    <property type="component" value="Unassembled WGS sequence"/>
</dbReference>
<dbReference type="InterPro" id="IPR041578">
    <property type="entry name" value="PIN_8"/>
</dbReference>
<feature type="domain" description="PIN like" evidence="1">
    <location>
        <begin position="40"/>
        <end position="236"/>
    </location>
</feature>
<organism evidence="2 3">
    <name type="scientific">Micromonospora fluostatini</name>
    <dbReference type="NCBI Taxonomy" id="1629071"/>
    <lineage>
        <taxon>Bacteria</taxon>
        <taxon>Bacillati</taxon>
        <taxon>Actinomycetota</taxon>
        <taxon>Actinomycetes</taxon>
        <taxon>Micromonosporales</taxon>
        <taxon>Micromonosporaceae</taxon>
        <taxon>Micromonospora</taxon>
    </lineage>
</organism>
<gene>
    <name evidence="2" type="ORF">E1091_02820</name>
</gene>
<protein>
    <recommendedName>
        <fullName evidence="1">PIN like domain-containing protein</fullName>
    </recommendedName>
</protein>
<evidence type="ECO:0000313" key="3">
    <source>
        <dbReference type="Proteomes" id="UP000295626"/>
    </source>
</evidence>
<dbReference type="Pfam" id="PF18476">
    <property type="entry name" value="PIN_8"/>
    <property type="match status" value="1"/>
</dbReference>
<evidence type="ECO:0000259" key="1">
    <source>
        <dbReference type="Pfam" id="PF18476"/>
    </source>
</evidence>
<reference evidence="2 3" key="1">
    <citation type="submission" date="2019-02" db="EMBL/GenBank/DDBJ databases">
        <title>Draft genome sequences of novel Actinobacteria.</title>
        <authorList>
            <person name="Sahin N."/>
            <person name="Ay H."/>
            <person name="Saygin H."/>
        </authorList>
    </citation>
    <scope>NUCLEOTIDE SEQUENCE [LARGE SCALE GENOMIC DNA]</scope>
    <source>
        <strain evidence="2 3">JCM 30529</strain>
    </source>
</reference>
<sequence>MSDQAQHAEAAGPLGGIFDGFEAYRRIESADLERAVRSSVVALDTNVLLDLYRVLKATRDDNLKALWKIADRLFMPAQVQREFWRNRDQVILDVIARDSAKELQQAQQTARLALGAWGRQSMSQAEATVLQGELDSAFKEVRKKLQAGGEGLKLNAALKDVELDPVLKDLGGIFAGRVGHPFSDERLTELVAEGRRRFARLIPPGYLDAEKANQVEEGTGDFLLWEQLIAYARAEPAQLWEALLEAYPDLPINQSTVDDTERLSEDADVEGSTPWTMGMWETLLSRLEDSAYPKRVAVLRAAARDPEGFIPREQVYKICGYDPAKRLLVGFTRPVIGATRELVASGELPAGLEPALRAHYLRPGKAEGFLVPRSVVEIHTDQIRGVSTES</sequence>
<name>A0ABY2DKQ8_9ACTN</name>
<dbReference type="EMBL" id="SMKE01000050">
    <property type="protein sequence ID" value="TDC01456.1"/>
    <property type="molecule type" value="Genomic_DNA"/>
</dbReference>
<accession>A0ABY2DKQ8</accession>
<evidence type="ECO:0000313" key="2">
    <source>
        <dbReference type="EMBL" id="TDC01456.1"/>
    </source>
</evidence>
<comment type="caution">
    <text evidence="2">The sequence shown here is derived from an EMBL/GenBank/DDBJ whole genome shotgun (WGS) entry which is preliminary data.</text>
</comment>